<keyword evidence="2" id="KW-0472">Membrane</keyword>
<evidence type="ECO:0000313" key="3">
    <source>
        <dbReference type="Proteomes" id="UP000035681"/>
    </source>
</evidence>
<feature type="compositionally biased region" description="Basic residues" evidence="1">
    <location>
        <begin position="16"/>
        <end position="26"/>
    </location>
</feature>
<dbReference type="AlphaFoldDB" id="A0A0K0E0X5"/>
<sequence length="190" mass="21817">MSADGSTPKPKASLSSRKRSSSRSRISKTEQRPRSTSKSRKTANTEPRKVKTSKVNSKDRSRSRNKNTENTIKNVVQKEIKNEDKEKVSVEPTKMVLRKRALPKDCGTETVRPVTPLQSAKEAPKPVTQNKIVKIYHHVSTNKYLYLITIFLFIALSLIIFNKQAAKMYLDKMQTQIIHFFEKQKKKISK</sequence>
<proteinExistence type="predicted"/>
<evidence type="ECO:0000256" key="1">
    <source>
        <dbReference type="SAM" id="MobiDB-lite"/>
    </source>
</evidence>
<accession>A0A0K0E0X5</accession>
<keyword evidence="2" id="KW-1133">Transmembrane helix</keyword>
<evidence type="ECO:0000313" key="5">
    <source>
        <dbReference type="WBParaSite" id="TCONS_00002227.p1"/>
    </source>
</evidence>
<evidence type="ECO:0000256" key="2">
    <source>
        <dbReference type="SAM" id="Phobius"/>
    </source>
</evidence>
<name>A0A0K0E0X5_STRER</name>
<dbReference type="WBParaSite" id="SSTP_0000313700.1">
    <property type="protein sequence ID" value="SSTP_0000313700.1"/>
    <property type="gene ID" value="SSTP_0000313700"/>
</dbReference>
<dbReference type="Proteomes" id="UP000035681">
    <property type="component" value="Unplaced"/>
</dbReference>
<feature type="transmembrane region" description="Helical" evidence="2">
    <location>
        <begin position="144"/>
        <end position="162"/>
    </location>
</feature>
<feature type="region of interest" description="Disordered" evidence="1">
    <location>
        <begin position="1"/>
        <end position="87"/>
    </location>
</feature>
<feature type="compositionally biased region" description="Basic and acidic residues" evidence="1">
    <location>
        <begin position="76"/>
        <end position="87"/>
    </location>
</feature>
<protein>
    <submittedName>
        <fullName evidence="4 5">Uncharacterized protein</fullName>
    </submittedName>
</protein>
<evidence type="ECO:0000313" key="4">
    <source>
        <dbReference type="WBParaSite" id="SSTP_0000313700.1"/>
    </source>
</evidence>
<keyword evidence="2" id="KW-0812">Transmembrane</keyword>
<organism evidence="4">
    <name type="scientific">Strongyloides stercoralis</name>
    <name type="common">Threadworm</name>
    <dbReference type="NCBI Taxonomy" id="6248"/>
    <lineage>
        <taxon>Eukaryota</taxon>
        <taxon>Metazoa</taxon>
        <taxon>Ecdysozoa</taxon>
        <taxon>Nematoda</taxon>
        <taxon>Chromadorea</taxon>
        <taxon>Rhabditida</taxon>
        <taxon>Tylenchina</taxon>
        <taxon>Panagrolaimomorpha</taxon>
        <taxon>Strongyloidoidea</taxon>
        <taxon>Strongyloididae</taxon>
        <taxon>Strongyloides</taxon>
    </lineage>
</organism>
<keyword evidence="3" id="KW-1185">Reference proteome</keyword>
<dbReference type="WBParaSite" id="TCONS_00002227.p1">
    <property type="protein sequence ID" value="TCONS_00002227.p1"/>
    <property type="gene ID" value="XLOC_002104"/>
</dbReference>
<reference evidence="4" key="1">
    <citation type="submission" date="2015-08" db="UniProtKB">
        <authorList>
            <consortium name="WormBaseParasite"/>
        </authorList>
    </citation>
    <scope>IDENTIFICATION</scope>
</reference>